<evidence type="ECO:0000313" key="2">
    <source>
        <dbReference type="Proteomes" id="UP001472677"/>
    </source>
</evidence>
<comment type="caution">
    <text evidence="1">The sequence shown here is derived from an EMBL/GenBank/DDBJ whole genome shotgun (WGS) entry which is preliminary data.</text>
</comment>
<name>A0ABR2DB71_9ROSI</name>
<proteinExistence type="predicted"/>
<accession>A0ABR2DB71</accession>
<evidence type="ECO:0000313" key="1">
    <source>
        <dbReference type="EMBL" id="KAK8534165.1"/>
    </source>
</evidence>
<protein>
    <submittedName>
        <fullName evidence="1">Uncharacterized protein</fullName>
    </submittedName>
</protein>
<dbReference type="Proteomes" id="UP001472677">
    <property type="component" value="Unassembled WGS sequence"/>
</dbReference>
<keyword evidence="2" id="KW-1185">Reference proteome</keyword>
<organism evidence="1 2">
    <name type="scientific">Hibiscus sabdariffa</name>
    <name type="common">roselle</name>
    <dbReference type="NCBI Taxonomy" id="183260"/>
    <lineage>
        <taxon>Eukaryota</taxon>
        <taxon>Viridiplantae</taxon>
        <taxon>Streptophyta</taxon>
        <taxon>Embryophyta</taxon>
        <taxon>Tracheophyta</taxon>
        <taxon>Spermatophyta</taxon>
        <taxon>Magnoliopsida</taxon>
        <taxon>eudicotyledons</taxon>
        <taxon>Gunneridae</taxon>
        <taxon>Pentapetalae</taxon>
        <taxon>rosids</taxon>
        <taxon>malvids</taxon>
        <taxon>Malvales</taxon>
        <taxon>Malvaceae</taxon>
        <taxon>Malvoideae</taxon>
        <taxon>Hibiscus</taxon>
    </lineage>
</organism>
<gene>
    <name evidence="1" type="ORF">V6N12_047558</name>
</gene>
<reference evidence="1 2" key="1">
    <citation type="journal article" date="2024" name="G3 (Bethesda)">
        <title>Genome assembly of Hibiscus sabdariffa L. provides insights into metabolisms of medicinal natural products.</title>
        <authorList>
            <person name="Kim T."/>
        </authorList>
    </citation>
    <scope>NUCLEOTIDE SEQUENCE [LARGE SCALE GENOMIC DNA]</scope>
    <source>
        <strain evidence="1">TK-2024</strain>
        <tissue evidence="1">Old leaves</tissue>
    </source>
</reference>
<sequence>MVTASARAIAALRARYELKEDQDVVLLFDYNAQEQVNDFLTAALAHVGYCSCYLLISIRARQTLLPSEISLTLLETAVA</sequence>
<dbReference type="EMBL" id="JBBPBM010000032">
    <property type="protein sequence ID" value="KAK8534165.1"/>
    <property type="molecule type" value="Genomic_DNA"/>
</dbReference>